<sequence length="144" mass="16857">MYIIASHINAYNSSCAFWHQTSCWILKHFLPSKRLQAYGINFSDAKESFFMHIKSTLYPKLFTLLLLPLRVNNDSIFYVVIQCLRTTIIYICCSMTPCYGQWVELKITNVNDKPACNLKARSFFKLNIPHPETEGNIQLIHFHY</sequence>
<reference evidence="1 2" key="1">
    <citation type="submission" date="2015-04" db="EMBL/GenBank/DDBJ databases">
        <authorList>
            <person name="Syromyatnikov M.Y."/>
            <person name="Popov V.N."/>
        </authorList>
    </citation>
    <scope>NUCLEOTIDE SEQUENCE [LARGE SCALE GENOMIC DNA]</scope>
</reference>
<accession>A0A1J1I0Q2</accession>
<gene>
    <name evidence="1" type="ORF">CLUMA_CG007439</name>
</gene>
<organism evidence="1 2">
    <name type="scientific">Clunio marinus</name>
    <dbReference type="NCBI Taxonomy" id="568069"/>
    <lineage>
        <taxon>Eukaryota</taxon>
        <taxon>Metazoa</taxon>
        <taxon>Ecdysozoa</taxon>
        <taxon>Arthropoda</taxon>
        <taxon>Hexapoda</taxon>
        <taxon>Insecta</taxon>
        <taxon>Pterygota</taxon>
        <taxon>Neoptera</taxon>
        <taxon>Endopterygota</taxon>
        <taxon>Diptera</taxon>
        <taxon>Nematocera</taxon>
        <taxon>Chironomoidea</taxon>
        <taxon>Chironomidae</taxon>
        <taxon>Clunio</taxon>
    </lineage>
</organism>
<keyword evidence="2" id="KW-1185">Reference proteome</keyword>
<evidence type="ECO:0000313" key="2">
    <source>
        <dbReference type="Proteomes" id="UP000183832"/>
    </source>
</evidence>
<protein>
    <submittedName>
        <fullName evidence="1">CLUMA_CG007439, isoform A</fullName>
    </submittedName>
</protein>
<proteinExistence type="predicted"/>
<dbReference type="AlphaFoldDB" id="A0A1J1I0Q2"/>
<dbReference type="Proteomes" id="UP000183832">
    <property type="component" value="Unassembled WGS sequence"/>
</dbReference>
<evidence type="ECO:0000313" key="1">
    <source>
        <dbReference type="EMBL" id="CRK93912.1"/>
    </source>
</evidence>
<dbReference type="EMBL" id="CVRI01000038">
    <property type="protein sequence ID" value="CRK93912.1"/>
    <property type="molecule type" value="Genomic_DNA"/>
</dbReference>
<name>A0A1J1I0Q2_9DIPT</name>